<keyword evidence="9" id="KW-1185">Reference proteome</keyword>
<evidence type="ECO:0000256" key="6">
    <source>
        <dbReference type="HAMAP-Rule" id="MF_00269"/>
    </source>
</evidence>
<keyword evidence="2 6" id="KW-0049">Antioxidant</keyword>
<protein>
    <recommendedName>
        <fullName evidence="6">Thiol peroxidase</fullName>
        <shortName evidence="6">Tpx</shortName>
        <ecNumber evidence="6">1.11.1.24</ecNumber>
    </recommendedName>
    <alternativeName>
        <fullName evidence="6">Peroxiredoxin tpx</fullName>
        <shortName evidence="6">Prx</shortName>
    </alternativeName>
    <alternativeName>
        <fullName evidence="6">Thioredoxin peroxidase</fullName>
    </alternativeName>
    <alternativeName>
        <fullName evidence="6">Thioredoxin-dependent peroxiredoxin</fullName>
    </alternativeName>
</protein>
<keyword evidence="4 6" id="KW-1015">Disulfide bond</keyword>
<feature type="disulfide bond" description="Redox-active" evidence="6">
    <location>
        <begin position="60"/>
        <end position="94"/>
    </location>
</feature>
<comment type="similarity">
    <text evidence="6">Belongs to the peroxiredoxin family. Tpx subfamily.</text>
</comment>
<feature type="active site" description="Cysteine sulfenic acid (-SOH) intermediate" evidence="6">
    <location>
        <position position="60"/>
    </location>
</feature>
<keyword evidence="5 6" id="KW-0676">Redox-active center</keyword>
<reference evidence="8 9" key="1">
    <citation type="submission" date="2021-05" db="EMBL/GenBank/DDBJ databases">
        <title>A Polyphasic approach of four new species of the genus Ohtaekwangia: Ohtaekwangia histidinii sp. nov., Ohtaekwangia cretensis sp. nov., Ohtaekwangia indiensis sp. nov., Ohtaekwangia reichenbachii sp. nov. from diverse environment.</title>
        <authorList>
            <person name="Octaviana S."/>
        </authorList>
    </citation>
    <scope>NUCLEOTIDE SEQUENCE [LARGE SCALE GENOMIC DNA]</scope>
    <source>
        <strain evidence="8 9">PWU4</strain>
    </source>
</reference>
<keyword evidence="1 6" id="KW-0575">Peroxidase</keyword>
<evidence type="ECO:0000259" key="7">
    <source>
        <dbReference type="PROSITE" id="PS51352"/>
    </source>
</evidence>
<dbReference type="AlphaFoldDB" id="A0AAP2GQB5"/>
<evidence type="ECO:0000256" key="5">
    <source>
        <dbReference type="ARBA" id="ARBA00023284"/>
    </source>
</evidence>
<dbReference type="PANTHER" id="PTHR43110">
    <property type="entry name" value="THIOL PEROXIDASE"/>
    <property type="match status" value="1"/>
</dbReference>
<accession>A0AAP2GQB5</accession>
<dbReference type="InterPro" id="IPR013740">
    <property type="entry name" value="Redoxin"/>
</dbReference>
<dbReference type="EMBL" id="JAHESF010000033">
    <property type="protein sequence ID" value="MBT1699983.1"/>
    <property type="molecule type" value="Genomic_DNA"/>
</dbReference>
<dbReference type="Gene3D" id="3.40.30.10">
    <property type="entry name" value="Glutaredoxin"/>
    <property type="match status" value="1"/>
</dbReference>
<dbReference type="PANTHER" id="PTHR43110:SF1">
    <property type="entry name" value="THIOL PEROXIDASE"/>
    <property type="match status" value="1"/>
</dbReference>
<organism evidence="8 9">
    <name type="scientific">Chryseosolibacter histidini</name>
    <dbReference type="NCBI Taxonomy" id="2782349"/>
    <lineage>
        <taxon>Bacteria</taxon>
        <taxon>Pseudomonadati</taxon>
        <taxon>Bacteroidota</taxon>
        <taxon>Cytophagia</taxon>
        <taxon>Cytophagales</taxon>
        <taxon>Chryseotaleaceae</taxon>
        <taxon>Chryseosolibacter</taxon>
    </lineage>
</organism>
<evidence type="ECO:0000256" key="3">
    <source>
        <dbReference type="ARBA" id="ARBA00023002"/>
    </source>
</evidence>
<dbReference type="InterPro" id="IPR036249">
    <property type="entry name" value="Thioredoxin-like_sf"/>
</dbReference>
<name>A0AAP2GQB5_9BACT</name>
<dbReference type="PROSITE" id="PS01265">
    <property type="entry name" value="TPX"/>
    <property type="match status" value="1"/>
</dbReference>
<keyword evidence="3 6" id="KW-0560">Oxidoreductase</keyword>
<dbReference type="HAMAP" id="MF_00269">
    <property type="entry name" value="Tpx"/>
    <property type="match status" value="1"/>
</dbReference>
<dbReference type="PROSITE" id="PS51352">
    <property type="entry name" value="THIOREDOXIN_2"/>
    <property type="match status" value="1"/>
</dbReference>
<dbReference type="Proteomes" id="UP001319200">
    <property type="component" value="Unassembled WGS sequence"/>
</dbReference>
<evidence type="ECO:0000313" key="8">
    <source>
        <dbReference type="EMBL" id="MBT1699983.1"/>
    </source>
</evidence>
<comment type="catalytic activity">
    <reaction evidence="6">
        <text>a hydroperoxide + [thioredoxin]-dithiol = an alcohol + [thioredoxin]-disulfide + H2O</text>
        <dbReference type="Rhea" id="RHEA:62620"/>
        <dbReference type="Rhea" id="RHEA-COMP:10698"/>
        <dbReference type="Rhea" id="RHEA-COMP:10700"/>
        <dbReference type="ChEBI" id="CHEBI:15377"/>
        <dbReference type="ChEBI" id="CHEBI:29950"/>
        <dbReference type="ChEBI" id="CHEBI:30879"/>
        <dbReference type="ChEBI" id="CHEBI:35924"/>
        <dbReference type="ChEBI" id="CHEBI:50058"/>
        <dbReference type="EC" id="1.11.1.24"/>
    </reaction>
</comment>
<dbReference type="GO" id="GO:0008379">
    <property type="term" value="F:thioredoxin peroxidase activity"/>
    <property type="evidence" value="ECO:0007669"/>
    <property type="project" value="UniProtKB-UniRule"/>
</dbReference>
<evidence type="ECO:0000256" key="4">
    <source>
        <dbReference type="ARBA" id="ARBA00023157"/>
    </source>
</evidence>
<dbReference type="Pfam" id="PF08534">
    <property type="entry name" value="Redoxin"/>
    <property type="match status" value="1"/>
</dbReference>
<dbReference type="CDD" id="cd03014">
    <property type="entry name" value="PRX_Atyp2cys"/>
    <property type="match status" value="1"/>
</dbReference>
<dbReference type="InterPro" id="IPR018219">
    <property type="entry name" value="Tpx_CS"/>
</dbReference>
<comment type="caution">
    <text evidence="8">The sequence shown here is derived from an EMBL/GenBank/DDBJ whole genome shotgun (WGS) entry which is preliminary data.</text>
</comment>
<evidence type="ECO:0000256" key="1">
    <source>
        <dbReference type="ARBA" id="ARBA00022559"/>
    </source>
</evidence>
<dbReference type="InterPro" id="IPR013766">
    <property type="entry name" value="Thioredoxin_domain"/>
</dbReference>
<dbReference type="RefSeq" id="WP_254168272.1">
    <property type="nucleotide sequence ID" value="NZ_JAHESF010000033.1"/>
</dbReference>
<proteinExistence type="inferred from homology"/>
<comment type="subunit">
    <text evidence="6">Homodimer.</text>
</comment>
<dbReference type="SUPFAM" id="SSF52833">
    <property type="entry name" value="Thioredoxin-like"/>
    <property type="match status" value="1"/>
</dbReference>
<gene>
    <name evidence="6 8" type="primary">tpx</name>
    <name evidence="8" type="ORF">KK083_24060</name>
</gene>
<dbReference type="EC" id="1.11.1.24" evidence="6"/>
<feature type="domain" description="Thioredoxin" evidence="7">
    <location>
        <begin position="18"/>
        <end position="166"/>
    </location>
</feature>
<dbReference type="NCBIfam" id="NF001808">
    <property type="entry name" value="PRK00522.1"/>
    <property type="match status" value="1"/>
</dbReference>
<comment type="miscellaneous">
    <text evidence="6">The active site is a conserved redox-active cysteine residue, the peroxidatic cysteine (C(P)), which makes the nucleophilic attack on the peroxide substrate. The peroxide oxidizes the C(P)-SH to cysteine sulfenic acid (C(P)-SOH), which then reacts with another cysteine residue, the resolving cysteine (C(R)), to form a disulfide bridge. The disulfide is subsequently reduced by an appropriate electron donor to complete the catalytic cycle. In this atypical 2-Cys peroxiredoxin, C(R) is present in the same subunit to form an intramolecular disulfide. The disulfide is subsequently reduced by thioredoxin.</text>
</comment>
<comment type="function">
    <text evidence="6">Thiol-specific peroxidase that catalyzes the reduction of hydrogen peroxide and organic hydroperoxides to water and alcohols, respectively. Plays a role in cell protection against oxidative stress by detoxifying peroxides.</text>
</comment>
<evidence type="ECO:0000313" key="9">
    <source>
        <dbReference type="Proteomes" id="UP001319200"/>
    </source>
</evidence>
<dbReference type="InterPro" id="IPR050455">
    <property type="entry name" value="Tpx_Peroxidase_subfamily"/>
</dbReference>
<evidence type="ECO:0000256" key="2">
    <source>
        <dbReference type="ARBA" id="ARBA00022862"/>
    </source>
</evidence>
<sequence length="166" mass="17713">MAQTKLGDNTVNTSGNLPPVGATAPDFSLAATDLKDVSLKEYAGKNVILNIFPSIDTRVCAMSVREFNKRATGVKNTVVLSVSKDLPFAHKRFCAAEGIENVVMLSDFRNKSFSNNYGTEMTDGGMAGLHARAIVVIDPSGKVKHTELVPVIGQEPNYDAAIEALG</sequence>
<dbReference type="InterPro" id="IPR002065">
    <property type="entry name" value="TPX"/>
</dbReference>